<dbReference type="PANTHER" id="PTHR34512">
    <property type="entry name" value="CELL SURFACE PROTEIN"/>
    <property type="match status" value="1"/>
</dbReference>
<feature type="domain" description="Pyrrolo-quinoline quinone repeat" evidence="3">
    <location>
        <begin position="1119"/>
        <end position="1375"/>
    </location>
</feature>
<evidence type="ECO:0000256" key="2">
    <source>
        <dbReference type="SAM" id="Phobius"/>
    </source>
</evidence>
<keyword evidence="2" id="KW-0812">Transmembrane</keyword>
<evidence type="ECO:0000313" key="4">
    <source>
        <dbReference type="EMBL" id="ODA34841.1"/>
    </source>
</evidence>
<organism evidence="4 5">
    <name type="scientific">Planctopirus hydrillae</name>
    <dbReference type="NCBI Taxonomy" id="1841610"/>
    <lineage>
        <taxon>Bacteria</taxon>
        <taxon>Pseudomonadati</taxon>
        <taxon>Planctomycetota</taxon>
        <taxon>Planctomycetia</taxon>
        <taxon>Planctomycetales</taxon>
        <taxon>Planctomycetaceae</taxon>
        <taxon>Planctopirus</taxon>
    </lineage>
</organism>
<dbReference type="InterPro" id="IPR002372">
    <property type="entry name" value="PQQ_rpt_dom"/>
</dbReference>
<dbReference type="STRING" id="1841610.A6X21_04075"/>
<dbReference type="RefSeq" id="WP_068846316.1">
    <property type="nucleotide sequence ID" value="NZ_LYDR01000039.1"/>
</dbReference>
<dbReference type="Proteomes" id="UP000094828">
    <property type="component" value="Unassembled WGS sequence"/>
</dbReference>
<feature type="compositionally biased region" description="Low complexity" evidence="1">
    <location>
        <begin position="131"/>
        <end position="141"/>
    </location>
</feature>
<comment type="caution">
    <text evidence="4">The sequence shown here is derived from an EMBL/GenBank/DDBJ whole genome shotgun (WGS) entry which is preliminary data.</text>
</comment>
<feature type="region of interest" description="Disordered" evidence="1">
    <location>
        <begin position="118"/>
        <end position="141"/>
    </location>
</feature>
<dbReference type="SUPFAM" id="SSF50998">
    <property type="entry name" value="Quinoprotein alcohol dehydrogenase-like"/>
    <property type="match status" value="1"/>
</dbReference>
<dbReference type="InterPro" id="IPR011047">
    <property type="entry name" value="Quinoprotein_ADH-like_sf"/>
</dbReference>
<proteinExistence type="predicted"/>
<keyword evidence="5" id="KW-1185">Reference proteome</keyword>
<evidence type="ECO:0000259" key="3">
    <source>
        <dbReference type="Pfam" id="PF13360"/>
    </source>
</evidence>
<keyword evidence="2" id="KW-0472">Membrane</keyword>
<gene>
    <name evidence="4" type="ORF">A6X21_04075</name>
</gene>
<protein>
    <recommendedName>
        <fullName evidence="3">Pyrrolo-quinoline quinone repeat domain-containing protein</fullName>
    </recommendedName>
</protein>
<dbReference type="InterPro" id="IPR015943">
    <property type="entry name" value="WD40/YVTN_repeat-like_dom_sf"/>
</dbReference>
<dbReference type="OrthoDB" id="207125at2"/>
<evidence type="ECO:0000313" key="5">
    <source>
        <dbReference type="Proteomes" id="UP000094828"/>
    </source>
</evidence>
<dbReference type="PANTHER" id="PTHR34512:SF30">
    <property type="entry name" value="OUTER MEMBRANE PROTEIN ASSEMBLY FACTOR BAMB"/>
    <property type="match status" value="1"/>
</dbReference>
<dbReference type="Gene3D" id="2.130.10.10">
    <property type="entry name" value="YVTN repeat-like/Quinoprotein amine dehydrogenase"/>
    <property type="match status" value="1"/>
</dbReference>
<sequence>MASDQELLQLVQEKTAEEFTAAEIALLRQRLPFSPELQQALSANLSLQEALSTHYASIDLSVEKILLRAADKRQNAASQNVRQLKLLVGFLAIAMLVGAGALFWPKIRNPLANNAPLVEEGQRGDRPAEPAAQTQATNNAANASDAQLLAQNRGEKFDTTSPQGVDQKVEAGQSEPAMTNPNQPVEGLKTTDPTVPVVPAAEVVVAAPPPWSEWLPNSSLPDPEHPAAIERQPVSYRESVFAADLATMQLDSLQQGRFNDWFGPVAGRRAELHEHNHQKTRTVQVNGLARLKAPWFTNSCLRLAMFDVNELSINVWSGKQGIQLRYFPHRQPAMWVATNVKRSGPDETIDRKAAGEQFLGTDGSAWSRLGQGTIDLTWHEGKLCLIKQRAVLLEVPFENCPEQIELDGQFRLRGLDYLRVTDVPRRDPLGVLATLPDMEAVQPKTLEWEPTKDSRGELQQLESGAVALKGNSREQPAEHFTKLPHQGFFDVSVQLNSATRGTGVYLGNSAGKPVVTIQVHHNRRTGQNVVQLGHPHHGHDEVDYDPQHQPLLHLGEKQWWRLIGHSAGVMLFTSADGRTWSPVPDGYTQDLPLEPVATIGLQCLRGEAARAIEIGQLIIRPAIHIESIVDRSLLAKLVNEGPRPELTPSLSEAKWSEQVETHCPVGTNPEEWWFANAYWTLTQPISRELSRKLQSRLINQVVMGQRPAVERLKAMAWLLPLQHAWDEWRARELAGQFGQIAADTVDQPAWPDVDESLILWANTPLWTHTTLWNGLVRRDSKALNTAALLGSASEQQKTSHELLARWDLTHPDQNPPYQYEMMVKRMRWLQALSSTSGDAPVLSRSWRHPLLLQLSKEGYNASAELQAALDGEAFLDGCRVIASLVSTDQGELLPVATDPDLFVSLPSAIDRVMKQYPSLLAAMRDQMGTTGDVRIRQAMADGNITAIRNITLQFPQTMAAAQAHLWLGDRALSAGQWQDAIEHFSKAGTIPDSTLEDAIQLRQWLLGAKLPDRFDPEKTLLRLRDDALQGTSWAGLVQTREFLKENVWGEAGITARKVALKPVPAVANSWESRVVFPFDPPAGKDADRSEYRQGDLWTRQLACLETDHQLILHHRSRTVALDRASLNRKWQSDANEEPGSAIAFAHLPFTPVQAGSHLYVRRLVKEGVELAALDLESGEVRWTYRGGNEGSEERKVSVLSDGWYLFSRLGVIVERPVESDAVAIEWHVLDARSGKLLESVPLIRIRDVLPGQFSITSTISDQKLWITAPGLSACLTHRGEILWLRRHVWVPRSLDAREFNKILSPPARVGDLVIVEPPGVSGVIAMHAESGAVQWTLPIDGLIGRLGIVNSLWIGRLMDGLIAIDSATGKIVWQTPMNELVDAFALDEEQLLVARRSRTSKGKKNLEIVWLDPRSGTIRGQGTMEIPQQDEYQLGQLFSLDQRILGWAGVSNKRQRELIEITPQNHSPDSTKASD</sequence>
<reference evidence="4 5" key="1">
    <citation type="submission" date="2016-05" db="EMBL/GenBank/DDBJ databases">
        <title>Genomic and physiological characterization of Planctopirus sp. isolated from fresh water lake.</title>
        <authorList>
            <person name="Subhash Y."/>
            <person name="Ramana C."/>
        </authorList>
    </citation>
    <scope>NUCLEOTIDE SEQUENCE [LARGE SCALE GENOMIC DNA]</scope>
    <source>
        <strain evidence="4 5">JC280</strain>
    </source>
</reference>
<dbReference type="EMBL" id="LYDR01000039">
    <property type="protein sequence ID" value="ODA34841.1"/>
    <property type="molecule type" value="Genomic_DNA"/>
</dbReference>
<dbReference type="Pfam" id="PF13360">
    <property type="entry name" value="PQQ_2"/>
    <property type="match status" value="1"/>
</dbReference>
<accession>A0A1C3ENM7</accession>
<feature type="transmembrane region" description="Helical" evidence="2">
    <location>
        <begin position="86"/>
        <end position="104"/>
    </location>
</feature>
<name>A0A1C3ENM7_9PLAN</name>
<keyword evidence="2" id="KW-1133">Transmembrane helix</keyword>
<evidence type="ECO:0000256" key="1">
    <source>
        <dbReference type="SAM" id="MobiDB-lite"/>
    </source>
</evidence>